<dbReference type="CDD" id="cd08922">
    <property type="entry name" value="FHb-globin"/>
    <property type="match status" value="1"/>
</dbReference>
<evidence type="ECO:0000256" key="11">
    <source>
        <dbReference type="ARBA" id="ARBA00023002"/>
    </source>
</evidence>
<dbReference type="PANTHER" id="PTHR43396:SF3">
    <property type="entry name" value="FLAVOHEMOPROTEIN"/>
    <property type="match status" value="1"/>
</dbReference>
<dbReference type="GO" id="GO:0046210">
    <property type="term" value="P:nitric oxide catabolic process"/>
    <property type="evidence" value="ECO:0007669"/>
    <property type="project" value="TreeGrafter"/>
</dbReference>
<dbReference type="Proteomes" id="UP000034182">
    <property type="component" value="Unassembled WGS sequence"/>
</dbReference>
<reference evidence="19 20" key="2">
    <citation type="submission" date="2015-05" db="EMBL/GenBank/DDBJ databases">
        <title>Distinctive expansion of gene families associated with plant cell wall degradation and secondary metabolism in the genomes of grapevine trunk pathogens.</title>
        <authorList>
            <person name="Lawrence D.P."/>
            <person name="Travadon R."/>
            <person name="Rolshausen P.E."/>
            <person name="Baumgartner K."/>
        </authorList>
    </citation>
    <scope>NUCLEOTIDE SEQUENCE [LARGE SCALE GENOMIC DNA]</scope>
    <source>
        <strain evidence="19">DS831</strain>
    </source>
</reference>
<evidence type="ECO:0000256" key="15">
    <source>
        <dbReference type="ARBA" id="ARBA00049433"/>
    </source>
</evidence>
<keyword evidence="11" id="KW-0560">Oxidoreductase</keyword>
<comment type="function">
    <text evidence="16">In the presence of oxygen and NADH, it has NADH oxidase activity, which leads to the generation of superoxide and H(2)O(2). Under anaerobic conditions, it also exhibits nitric oxide reductase and FAD reductase activities. However, all these reactions are much lower than NOD activity.</text>
</comment>
<dbReference type="FunFam" id="3.40.50.80:FF:000010">
    <property type="entry name" value="Flavohemoprotein"/>
    <property type="match status" value="1"/>
</dbReference>
<evidence type="ECO:0000256" key="7">
    <source>
        <dbReference type="ARBA" id="ARBA00022630"/>
    </source>
</evidence>
<feature type="domain" description="Globin" evidence="17">
    <location>
        <begin position="2"/>
        <end position="139"/>
    </location>
</feature>
<accession>A0A0G2HJI2</accession>
<evidence type="ECO:0000256" key="8">
    <source>
        <dbReference type="ARBA" id="ARBA00022723"/>
    </source>
</evidence>
<dbReference type="NCBIfam" id="NF009805">
    <property type="entry name" value="PRK13289.1"/>
    <property type="match status" value="1"/>
</dbReference>
<dbReference type="EMBL" id="LAQI01000009">
    <property type="protein sequence ID" value="KKY28505.1"/>
    <property type="molecule type" value="Genomic_DNA"/>
</dbReference>
<dbReference type="GO" id="GO:0008941">
    <property type="term" value="F:nitric oxide dioxygenase NAD(P)H activity"/>
    <property type="evidence" value="ECO:0007669"/>
    <property type="project" value="UniProtKB-EC"/>
</dbReference>
<dbReference type="InterPro" id="IPR012292">
    <property type="entry name" value="Globin/Proto"/>
</dbReference>
<keyword evidence="7" id="KW-0285">Flavoprotein</keyword>
<dbReference type="CDD" id="cd06184">
    <property type="entry name" value="flavohem_like_fad_nad_binding"/>
    <property type="match status" value="1"/>
</dbReference>
<dbReference type="Pfam" id="PF00175">
    <property type="entry name" value="NAD_binding_1"/>
    <property type="match status" value="1"/>
</dbReference>
<dbReference type="FunFam" id="1.10.490.10:FF:000003">
    <property type="entry name" value="Flavohemoprotein"/>
    <property type="match status" value="1"/>
</dbReference>
<evidence type="ECO:0000259" key="17">
    <source>
        <dbReference type="PROSITE" id="PS01033"/>
    </source>
</evidence>
<evidence type="ECO:0000256" key="1">
    <source>
        <dbReference type="ARBA" id="ARBA00001970"/>
    </source>
</evidence>
<dbReference type="GO" id="GO:0019825">
    <property type="term" value="F:oxygen binding"/>
    <property type="evidence" value="ECO:0007669"/>
    <property type="project" value="InterPro"/>
</dbReference>
<dbReference type="Gene3D" id="1.10.490.10">
    <property type="entry name" value="Globins"/>
    <property type="match status" value="1"/>
</dbReference>
<dbReference type="Gene3D" id="2.40.30.10">
    <property type="entry name" value="Translation factors"/>
    <property type="match status" value="1"/>
</dbReference>
<keyword evidence="5" id="KW-0216">Detoxification</keyword>
<dbReference type="InterPro" id="IPR009050">
    <property type="entry name" value="Globin-like_sf"/>
</dbReference>
<dbReference type="FunFam" id="2.40.30.10:FF:000034">
    <property type="entry name" value="Flavohemoprotein"/>
    <property type="match status" value="1"/>
</dbReference>
<dbReference type="SUPFAM" id="SSF52343">
    <property type="entry name" value="Ferredoxin reductase-like, C-terminal NADP-linked domain"/>
    <property type="match status" value="1"/>
</dbReference>
<dbReference type="SUPFAM" id="SSF46458">
    <property type="entry name" value="Globin-like"/>
    <property type="match status" value="1"/>
</dbReference>
<comment type="catalytic activity">
    <reaction evidence="15">
        <text>2 nitric oxide + NADPH + 2 O2 = 2 nitrate + NADP(+) + H(+)</text>
        <dbReference type="Rhea" id="RHEA:19465"/>
        <dbReference type="ChEBI" id="CHEBI:15378"/>
        <dbReference type="ChEBI" id="CHEBI:15379"/>
        <dbReference type="ChEBI" id="CHEBI:16480"/>
        <dbReference type="ChEBI" id="CHEBI:17632"/>
        <dbReference type="ChEBI" id="CHEBI:57783"/>
        <dbReference type="ChEBI" id="CHEBI:58349"/>
        <dbReference type="EC" id="1.14.12.17"/>
    </reaction>
</comment>
<evidence type="ECO:0000256" key="2">
    <source>
        <dbReference type="ARBA" id="ARBA00001974"/>
    </source>
</evidence>
<dbReference type="GO" id="GO:0071500">
    <property type="term" value="P:cellular response to nitrosative stress"/>
    <property type="evidence" value="ECO:0007669"/>
    <property type="project" value="TreeGrafter"/>
</dbReference>
<comment type="cofactor">
    <cofactor evidence="2">
        <name>FAD</name>
        <dbReference type="ChEBI" id="CHEBI:57692"/>
    </cofactor>
</comment>
<dbReference type="AlphaFoldDB" id="A0A0G2HJI2"/>
<gene>
    <name evidence="19" type="ORF">UCDDS831_g00245</name>
</gene>
<dbReference type="SUPFAM" id="SSF63380">
    <property type="entry name" value="Riboflavin synthase domain-like"/>
    <property type="match status" value="1"/>
</dbReference>
<comment type="cofactor">
    <cofactor evidence="1">
        <name>heme b</name>
        <dbReference type="ChEBI" id="CHEBI:60344"/>
    </cofactor>
</comment>
<evidence type="ECO:0000256" key="12">
    <source>
        <dbReference type="ARBA" id="ARBA00023004"/>
    </source>
</evidence>
<evidence type="ECO:0000256" key="14">
    <source>
        <dbReference type="ARBA" id="ARBA00048649"/>
    </source>
</evidence>
<evidence type="ECO:0000256" key="16">
    <source>
        <dbReference type="ARBA" id="ARBA00056398"/>
    </source>
</evidence>
<evidence type="ECO:0000256" key="3">
    <source>
        <dbReference type="ARBA" id="ARBA00006401"/>
    </source>
</evidence>
<keyword evidence="8" id="KW-0479">Metal-binding</keyword>
<evidence type="ECO:0000256" key="10">
    <source>
        <dbReference type="ARBA" id="ARBA00022857"/>
    </source>
</evidence>
<evidence type="ECO:0000256" key="9">
    <source>
        <dbReference type="ARBA" id="ARBA00022827"/>
    </source>
</evidence>
<dbReference type="Pfam" id="PF00042">
    <property type="entry name" value="Globin"/>
    <property type="match status" value="1"/>
</dbReference>
<dbReference type="InterPro" id="IPR000971">
    <property type="entry name" value="Globin"/>
</dbReference>
<comment type="catalytic activity">
    <reaction evidence="14">
        <text>2 nitric oxide + NADH + 2 O2 = 2 nitrate + NAD(+) + H(+)</text>
        <dbReference type="Rhea" id="RHEA:19469"/>
        <dbReference type="ChEBI" id="CHEBI:15378"/>
        <dbReference type="ChEBI" id="CHEBI:15379"/>
        <dbReference type="ChEBI" id="CHEBI:16480"/>
        <dbReference type="ChEBI" id="CHEBI:17632"/>
        <dbReference type="ChEBI" id="CHEBI:57540"/>
        <dbReference type="ChEBI" id="CHEBI:57945"/>
        <dbReference type="EC" id="1.14.12.17"/>
    </reaction>
</comment>
<keyword evidence="13" id="KW-0520">NAD</keyword>
<evidence type="ECO:0000256" key="4">
    <source>
        <dbReference type="ARBA" id="ARBA00012229"/>
    </source>
</evidence>
<keyword evidence="10" id="KW-0521">NADP</keyword>
<keyword evidence="12" id="KW-0408">Iron</keyword>
<keyword evidence="9" id="KW-0274">FAD</keyword>
<dbReference type="GO" id="GO:0009636">
    <property type="term" value="P:response to toxic substance"/>
    <property type="evidence" value="ECO:0007669"/>
    <property type="project" value="UniProtKB-KW"/>
</dbReference>
<dbReference type="InterPro" id="IPR001433">
    <property type="entry name" value="OxRdtase_FAD/NAD-bd"/>
</dbReference>
<feature type="domain" description="FAD-binding FR-type" evidence="18">
    <location>
        <begin position="149"/>
        <end position="264"/>
    </location>
</feature>
<keyword evidence="6" id="KW-0349">Heme</keyword>
<protein>
    <recommendedName>
        <fullName evidence="4">nitric oxide dioxygenase</fullName>
        <ecNumber evidence="4">1.14.12.17</ecNumber>
    </recommendedName>
</protein>
<dbReference type="InterPro" id="IPR017938">
    <property type="entry name" value="Riboflavin_synthase-like_b-brl"/>
</dbReference>
<dbReference type="PANTHER" id="PTHR43396">
    <property type="entry name" value="FLAVOHEMOPROTEIN"/>
    <property type="match status" value="1"/>
</dbReference>
<reference evidence="19 20" key="1">
    <citation type="submission" date="2015-03" db="EMBL/GenBank/DDBJ databases">
        <authorList>
            <person name="Morales-Cruz A."/>
            <person name="Amrine K.C."/>
            <person name="Cantu D."/>
        </authorList>
    </citation>
    <scope>NUCLEOTIDE SEQUENCE [LARGE SCALE GENOMIC DNA]</scope>
    <source>
        <strain evidence="19">DS831</strain>
    </source>
</reference>
<evidence type="ECO:0000313" key="19">
    <source>
        <dbReference type="EMBL" id="KKY28505.1"/>
    </source>
</evidence>
<dbReference type="GO" id="GO:0020037">
    <property type="term" value="F:heme binding"/>
    <property type="evidence" value="ECO:0007669"/>
    <property type="project" value="InterPro"/>
</dbReference>
<dbReference type="InterPro" id="IPR017927">
    <property type="entry name" value="FAD-bd_FR_type"/>
</dbReference>
<sequence length="419" mass="45878">MPLTPDQAKIIKATVPILAEHGNTITTRFYANMLRENPDLNNIFSNTHQATGHQPRALAMSLYAYASNIDDLGVLSPAVELICQKHASLHIQPEHYGIVGTYLLAAMKEILGDALTPAIHDAWAAAYWQLADIMIGKEAELYRRADGWTDWRDFRIARKQPESDEITSFYLAPVDGRPLPAFLPGQYVSIQARVPGLEHLQARQYSLSDAPHPSHYRISVKREPGVDGVDAAAHPGYVSNVLHADKHEGDIVRVSHPYGDFYFDAAAVPADAPVVLLGAGVGLTALTSILNSLVVAEEADTSSRRPISYIHASRTTASRAFAPHINHLAATRPNVRKTLFVSRPSAADVAGRDYDVAGRLQLAKLDAERDLFVGDARARYYVCGPERFMVDVQRGLQALGVDEERVHLELFGTGGVPKA</sequence>
<proteinExistence type="inferred from homology"/>
<dbReference type="Gene3D" id="3.40.50.80">
    <property type="entry name" value="Nucleotide-binding domain of ferredoxin-NADP reductase (FNR) module"/>
    <property type="match status" value="1"/>
</dbReference>
<dbReference type="GO" id="GO:0071949">
    <property type="term" value="F:FAD binding"/>
    <property type="evidence" value="ECO:0007669"/>
    <property type="project" value="TreeGrafter"/>
</dbReference>
<evidence type="ECO:0000313" key="20">
    <source>
        <dbReference type="Proteomes" id="UP000034182"/>
    </source>
</evidence>
<evidence type="ECO:0000256" key="13">
    <source>
        <dbReference type="ARBA" id="ARBA00023027"/>
    </source>
</evidence>
<organism evidence="19 20">
    <name type="scientific">Diplodia seriata</name>
    <dbReference type="NCBI Taxonomy" id="420778"/>
    <lineage>
        <taxon>Eukaryota</taxon>
        <taxon>Fungi</taxon>
        <taxon>Dikarya</taxon>
        <taxon>Ascomycota</taxon>
        <taxon>Pezizomycotina</taxon>
        <taxon>Dothideomycetes</taxon>
        <taxon>Dothideomycetes incertae sedis</taxon>
        <taxon>Botryosphaeriales</taxon>
        <taxon>Botryosphaeriaceae</taxon>
        <taxon>Diplodia</taxon>
    </lineage>
</organism>
<dbReference type="GO" id="GO:0046872">
    <property type="term" value="F:metal ion binding"/>
    <property type="evidence" value="ECO:0007669"/>
    <property type="project" value="UniProtKB-KW"/>
</dbReference>
<comment type="similarity">
    <text evidence="3">In the C-terminal section; belongs to the flavoprotein pyridine nucleotide cytochrome reductase family.</text>
</comment>
<dbReference type="InterPro" id="IPR039261">
    <property type="entry name" value="FNR_nucleotide-bd"/>
</dbReference>
<name>A0A0G2HJI2_9PEZI</name>
<dbReference type="PROSITE" id="PS01033">
    <property type="entry name" value="GLOBIN"/>
    <property type="match status" value="1"/>
</dbReference>
<evidence type="ECO:0000259" key="18">
    <source>
        <dbReference type="PROSITE" id="PS51384"/>
    </source>
</evidence>
<evidence type="ECO:0000256" key="5">
    <source>
        <dbReference type="ARBA" id="ARBA00022575"/>
    </source>
</evidence>
<evidence type="ECO:0000256" key="6">
    <source>
        <dbReference type="ARBA" id="ARBA00022617"/>
    </source>
</evidence>
<comment type="caution">
    <text evidence="19">The sequence shown here is derived from an EMBL/GenBank/DDBJ whole genome shotgun (WGS) entry which is preliminary data.</text>
</comment>
<dbReference type="PROSITE" id="PS51384">
    <property type="entry name" value="FAD_FR"/>
    <property type="match status" value="1"/>
</dbReference>
<dbReference type="EC" id="1.14.12.17" evidence="4"/>